<reference evidence="15" key="2">
    <citation type="submission" date="2025-09" db="UniProtKB">
        <authorList>
            <consortium name="Ensembl"/>
        </authorList>
    </citation>
    <scope>IDENTIFICATION</scope>
</reference>
<dbReference type="Ensembl" id="ENSEBUT00000009736.1">
    <property type="protein sequence ID" value="ENSEBUP00000009215.1"/>
    <property type="gene ID" value="ENSEBUG00000005949.1"/>
</dbReference>
<dbReference type="GeneTree" id="ENSGT00530000064023"/>
<evidence type="ECO:0000259" key="14">
    <source>
        <dbReference type="Pfam" id="PF01937"/>
    </source>
</evidence>
<dbReference type="GO" id="GO:0046872">
    <property type="term" value="F:metal ion binding"/>
    <property type="evidence" value="ECO:0007669"/>
    <property type="project" value="UniProtKB-UniRule"/>
</dbReference>
<dbReference type="Proteomes" id="UP000694388">
    <property type="component" value="Unplaced"/>
</dbReference>
<keyword evidence="8 13" id="KW-0479">Metal-binding</keyword>
<accession>A0A8C4Q3A8</accession>
<evidence type="ECO:0000256" key="6">
    <source>
        <dbReference type="ARBA" id="ARBA00022679"/>
    </source>
</evidence>
<dbReference type="OMA" id="IFARQKM"/>
<keyword evidence="5 13" id="KW-0489">Methyltransferase</keyword>
<evidence type="ECO:0000256" key="2">
    <source>
        <dbReference type="ARBA" id="ARBA00001326"/>
    </source>
</evidence>
<dbReference type="FunFam" id="1.20.930.60:FF:000001">
    <property type="entry name" value="protein-glutamate O-methyltransferase isoform X1"/>
    <property type="match status" value="1"/>
</dbReference>
<evidence type="ECO:0000256" key="9">
    <source>
        <dbReference type="ARBA" id="ARBA00022801"/>
    </source>
</evidence>
<comment type="catalytic activity">
    <reaction evidence="2 13">
        <text>beta-D-fructose 1-phosphate + H2O = D-fructose + phosphate</text>
        <dbReference type="Rhea" id="RHEA:35603"/>
        <dbReference type="ChEBI" id="CHEBI:15377"/>
        <dbReference type="ChEBI" id="CHEBI:37721"/>
        <dbReference type="ChEBI" id="CHEBI:43474"/>
        <dbReference type="ChEBI" id="CHEBI:138881"/>
    </reaction>
</comment>
<comment type="catalytic activity">
    <reaction evidence="12 13">
        <text>beta-D-fructose 6-phosphate = dihydroxyacetone + D-glyceraldehyde 3-phosphate</text>
        <dbReference type="Rhea" id="RHEA:28002"/>
        <dbReference type="ChEBI" id="CHEBI:16016"/>
        <dbReference type="ChEBI" id="CHEBI:57634"/>
        <dbReference type="ChEBI" id="CHEBI:59776"/>
    </reaction>
</comment>
<evidence type="ECO:0000313" key="15">
    <source>
        <dbReference type="Ensembl" id="ENSEBUP00000009215.1"/>
    </source>
</evidence>
<dbReference type="PANTHER" id="PTHR12260:SF6">
    <property type="entry name" value="DAMAGE-CONTROL PHOSPHATASE ARMT1"/>
    <property type="match status" value="1"/>
</dbReference>
<evidence type="ECO:0000256" key="10">
    <source>
        <dbReference type="ARBA" id="ARBA00023211"/>
    </source>
</evidence>
<dbReference type="InterPro" id="IPR002791">
    <property type="entry name" value="ARMT1-like_metal-bd"/>
</dbReference>
<evidence type="ECO:0000256" key="13">
    <source>
        <dbReference type="RuleBase" id="RU367030"/>
    </source>
</evidence>
<dbReference type="Gene3D" id="3.40.50.10880">
    <property type="entry name" value="Uncharacterised protein PF01937, DUF89, domain 3"/>
    <property type="match status" value="1"/>
</dbReference>
<dbReference type="FunFam" id="3.40.50.10880:FF:000002">
    <property type="entry name" value="Acidic residue methyltransferase 1"/>
    <property type="match status" value="1"/>
</dbReference>
<feature type="domain" description="Damage-control phosphatase ARMT1-like metal-binding" evidence="14">
    <location>
        <begin position="18"/>
        <end position="416"/>
    </location>
</feature>
<keyword evidence="4" id="KW-0533">Nickel</keyword>
<keyword evidence="7" id="KW-0949">S-adenosyl-L-methionine</keyword>
<dbReference type="GO" id="GO:0005634">
    <property type="term" value="C:nucleus"/>
    <property type="evidence" value="ECO:0007669"/>
    <property type="project" value="TreeGrafter"/>
</dbReference>
<organism evidence="15 16">
    <name type="scientific">Eptatretus burgeri</name>
    <name type="common">Inshore hagfish</name>
    <dbReference type="NCBI Taxonomy" id="7764"/>
    <lineage>
        <taxon>Eukaryota</taxon>
        <taxon>Metazoa</taxon>
        <taxon>Chordata</taxon>
        <taxon>Craniata</taxon>
        <taxon>Vertebrata</taxon>
        <taxon>Cyclostomata</taxon>
        <taxon>Myxini</taxon>
        <taxon>Myxiniformes</taxon>
        <taxon>Myxinidae</taxon>
        <taxon>Eptatretinae</taxon>
        <taxon>Eptatretus</taxon>
    </lineage>
</organism>
<proteinExistence type="inferred from homology"/>
<comment type="similarity">
    <text evidence="3 13">Belongs to the damage-control phosphatase family. Sugar phosphate phosphatase III subfamily.</text>
</comment>
<dbReference type="InterPro" id="IPR036075">
    <property type="entry name" value="ARMT-1-like_metal-bd_sf"/>
</dbReference>
<dbReference type="GO" id="GO:0032259">
    <property type="term" value="P:methylation"/>
    <property type="evidence" value="ECO:0007669"/>
    <property type="project" value="UniProtKB-KW"/>
</dbReference>
<evidence type="ECO:0000256" key="11">
    <source>
        <dbReference type="ARBA" id="ARBA00045980"/>
    </source>
</evidence>
<dbReference type="Pfam" id="PF01937">
    <property type="entry name" value="ARMT1-like_dom"/>
    <property type="match status" value="1"/>
</dbReference>
<dbReference type="GO" id="GO:0016791">
    <property type="term" value="F:phosphatase activity"/>
    <property type="evidence" value="ECO:0007669"/>
    <property type="project" value="TreeGrafter"/>
</dbReference>
<dbReference type="GO" id="GO:0006974">
    <property type="term" value="P:DNA damage response"/>
    <property type="evidence" value="ECO:0007669"/>
    <property type="project" value="TreeGrafter"/>
</dbReference>
<keyword evidence="9 13" id="KW-0378">Hydrolase</keyword>
<keyword evidence="16" id="KW-1185">Reference proteome</keyword>
<dbReference type="Gene3D" id="1.20.930.60">
    <property type="match status" value="1"/>
</dbReference>
<evidence type="ECO:0000256" key="12">
    <source>
        <dbReference type="ARBA" id="ARBA00048809"/>
    </source>
</evidence>
<evidence type="ECO:0000256" key="5">
    <source>
        <dbReference type="ARBA" id="ARBA00022603"/>
    </source>
</evidence>
<dbReference type="SUPFAM" id="SSF111321">
    <property type="entry name" value="AF1104-like"/>
    <property type="match status" value="1"/>
</dbReference>
<evidence type="ECO:0000256" key="4">
    <source>
        <dbReference type="ARBA" id="ARBA00022596"/>
    </source>
</evidence>
<keyword evidence="10 13" id="KW-0464">Manganese</keyword>
<dbReference type="InterPro" id="IPR039763">
    <property type="entry name" value="ARMT1"/>
</dbReference>
<dbReference type="PANTHER" id="PTHR12260">
    <property type="entry name" value="DAMAGE-CONTROL PHOSPHATASE ARMT1"/>
    <property type="match status" value="1"/>
</dbReference>
<comment type="function">
    <text evidence="11 13">Metal-dependent phosphatase that shows phosphatase activity against several substrates, including fructose-1-phosphate and fructose-6-phosphate. Its preference for fructose-1-phosphate, a strong glycating agent that causes DNA damage rather than a canonical yeast metabolite, suggests a damage-control function in hexose phosphate metabolism. Has also been shown to have O-methyltransferase activity that methylates glutamate residues of target proteins to form gamma-glutamyl methyl ester residues. Possibly methylates PCNA, suggesting it is involved in the DNA damage response.</text>
</comment>
<comment type="catalytic activity">
    <reaction evidence="1 13">
        <text>L-glutamyl-[protein] + S-adenosyl-L-methionine = [protein]-L-glutamate 5-O-methyl ester + S-adenosyl-L-homocysteine</text>
        <dbReference type="Rhea" id="RHEA:24452"/>
        <dbReference type="Rhea" id="RHEA-COMP:10208"/>
        <dbReference type="Rhea" id="RHEA-COMP:10311"/>
        <dbReference type="ChEBI" id="CHEBI:29973"/>
        <dbReference type="ChEBI" id="CHEBI:57856"/>
        <dbReference type="ChEBI" id="CHEBI:59789"/>
        <dbReference type="ChEBI" id="CHEBI:82795"/>
    </reaction>
</comment>
<dbReference type="EC" id="2.1.1.-" evidence="13"/>
<dbReference type="EC" id="3.1.3.-" evidence="13"/>
<reference evidence="15" key="1">
    <citation type="submission" date="2025-08" db="UniProtKB">
        <authorList>
            <consortium name="Ensembl"/>
        </authorList>
    </citation>
    <scope>IDENTIFICATION</scope>
</reference>
<evidence type="ECO:0000313" key="16">
    <source>
        <dbReference type="Proteomes" id="UP000694388"/>
    </source>
</evidence>
<evidence type="ECO:0000256" key="3">
    <source>
        <dbReference type="ARBA" id="ARBA00009519"/>
    </source>
</evidence>
<evidence type="ECO:0000256" key="1">
    <source>
        <dbReference type="ARBA" id="ARBA00000807"/>
    </source>
</evidence>
<comment type="domain">
    <text evidence="13">Subfamily III proteins have a conserved RTxK motif about 40-50 residues from the C-terminus; the threonine may be replaced by serine or cysteine.</text>
</comment>
<dbReference type="AlphaFoldDB" id="A0A8C4Q3A8"/>
<name>A0A8C4Q3A8_EPTBU</name>
<protein>
    <recommendedName>
        <fullName evidence="13">Sugar phosphate phosphatase</fullName>
        <ecNumber evidence="13">2.1.1.-</ecNumber>
        <ecNumber evidence="13">3.1.3.-</ecNumber>
    </recommendedName>
</protein>
<evidence type="ECO:0000256" key="7">
    <source>
        <dbReference type="ARBA" id="ARBA00022691"/>
    </source>
</evidence>
<sequence length="439" mass="50357">MSPHHLSARFLGSFAYLTVKDRLPAILTQIIDRVHRHHAHFVKTHGEEGGEAGKKVVSLLSKLRSELLTDKPLQQLEDGHSDCEIWNEYLGWQRTKLQPGEEPSWFKSPWLYVECYMYRKVQEIVLRCEPLCEFDVFADLKLKSFMDSQRAIMTLADHAGNILDNIGNLKEDDLKDTFMKLLQVSLWGNKCDLSISGGLDNAQKADPLAALWNLRSHILVDDSESVWSVLNKRKRSPESASSFRLDIALDNAGFELFTDLVLVEFLQSANLVDQVHFHGKSMPWFLSDITKEDFVKTIKTLCSTNHRWTSRLGVRWHKRVQDGLWTYHDHDFWTLPHDYADMVTRSPELYAELQCAQLILFKGDLHYRKLLGDLQWEHTTSFAEALRGFEPSPLCSLRALKADIQVGLKPGQAEQLSGTDAKWMVSGEYAIVQFHSPVH</sequence>
<dbReference type="GO" id="GO:0051998">
    <property type="term" value="F:protein carboxyl O-methyltransferase activity"/>
    <property type="evidence" value="ECO:0007669"/>
    <property type="project" value="UniProtKB-UniRule"/>
</dbReference>
<evidence type="ECO:0000256" key="8">
    <source>
        <dbReference type="ARBA" id="ARBA00022723"/>
    </source>
</evidence>
<keyword evidence="6" id="KW-0808">Transferase</keyword>
<comment type="cofactor">
    <cofactor evidence="13">
        <name>Mn(2+)</name>
        <dbReference type="ChEBI" id="CHEBI:29035"/>
    </cofactor>
    <cofactor evidence="13">
        <name>Ni(2+)</name>
        <dbReference type="ChEBI" id="CHEBI:49786"/>
    </cofactor>
</comment>